<dbReference type="AlphaFoldDB" id="A0A1I3ZVG9"/>
<feature type="region of interest" description="Disordered" evidence="1">
    <location>
        <begin position="1"/>
        <end position="81"/>
    </location>
</feature>
<feature type="region of interest" description="Disordered" evidence="1">
    <location>
        <begin position="155"/>
        <end position="181"/>
    </location>
</feature>
<dbReference type="STRING" id="1612308.SAMN05444581_108179"/>
<evidence type="ECO:0000313" key="2">
    <source>
        <dbReference type="EMBL" id="SFK48058.1"/>
    </source>
</evidence>
<organism evidence="2 3">
    <name type="scientific">Methylocapsa palsarum</name>
    <dbReference type="NCBI Taxonomy" id="1612308"/>
    <lineage>
        <taxon>Bacteria</taxon>
        <taxon>Pseudomonadati</taxon>
        <taxon>Pseudomonadota</taxon>
        <taxon>Alphaproteobacteria</taxon>
        <taxon>Hyphomicrobiales</taxon>
        <taxon>Beijerinckiaceae</taxon>
        <taxon>Methylocapsa</taxon>
    </lineage>
</organism>
<reference evidence="2 3" key="1">
    <citation type="submission" date="2016-10" db="EMBL/GenBank/DDBJ databases">
        <authorList>
            <person name="de Groot N.N."/>
        </authorList>
    </citation>
    <scope>NUCLEOTIDE SEQUENCE [LARGE SCALE GENOMIC DNA]</scope>
    <source>
        <strain evidence="2 3">NE2</strain>
    </source>
</reference>
<feature type="compositionally biased region" description="Basic and acidic residues" evidence="1">
    <location>
        <begin position="167"/>
        <end position="181"/>
    </location>
</feature>
<gene>
    <name evidence="2" type="ORF">SAMN05444581_108179</name>
</gene>
<proteinExistence type="predicted"/>
<dbReference type="EMBL" id="FOSN01000008">
    <property type="protein sequence ID" value="SFK48058.1"/>
    <property type="molecule type" value="Genomic_DNA"/>
</dbReference>
<name>A0A1I3ZVG9_9HYPH</name>
<protein>
    <recommendedName>
        <fullName evidence="4">DnaJ domain-containing protein</fullName>
    </recommendedName>
</protein>
<accession>A0A1I3ZVG9</accession>
<dbReference type="Proteomes" id="UP000198755">
    <property type="component" value="Unassembled WGS sequence"/>
</dbReference>
<sequence>MKKPPAGDFSDILAGLAGEDGLPDPGPTRRATSSFGAVLGPGKKVDPDARRAKAPMAAKRTQAKKNDEKLASPDIASPDIGCENEAIKSRPAEIPLLSTLKKLAAALFWPAANLTSGPRSPKRPRLRLPRLSGVISWASQKGGVFPKNIFRKNEPAESAPIKGAAAARERRAAPSRPPRTEDEAIAAEMGLHADLASADLKRIRREFAKKNHPDRIEAPQRVSATRRMSIANMLIDQHLKKKPVAK</sequence>
<evidence type="ECO:0008006" key="4">
    <source>
        <dbReference type="Google" id="ProtNLM"/>
    </source>
</evidence>
<evidence type="ECO:0000256" key="1">
    <source>
        <dbReference type="SAM" id="MobiDB-lite"/>
    </source>
</evidence>
<evidence type="ECO:0000313" key="3">
    <source>
        <dbReference type="Proteomes" id="UP000198755"/>
    </source>
</evidence>
<keyword evidence="3" id="KW-1185">Reference proteome</keyword>